<dbReference type="InterPro" id="IPR000719">
    <property type="entry name" value="Prot_kinase_dom"/>
</dbReference>
<evidence type="ECO:0000259" key="6">
    <source>
        <dbReference type="PROSITE" id="PS50011"/>
    </source>
</evidence>
<keyword evidence="5" id="KW-0067">ATP-binding</keyword>
<accession>A0A0A8ZLD9</accession>
<dbReference type="EMBL" id="GBRH01262253">
    <property type="protein sequence ID" value="JAD35642.1"/>
    <property type="molecule type" value="Transcribed_RNA"/>
</dbReference>
<evidence type="ECO:0000256" key="2">
    <source>
        <dbReference type="ARBA" id="ARBA00022679"/>
    </source>
</evidence>
<evidence type="ECO:0000313" key="7">
    <source>
        <dbReference type="EMBL" id="JAD35642.1"/>
    </source>
</evidence>
<proteinExistence type="predicted"/>
<keyword evidence="2" id="KW-0808">Transferase</keyword>
<protein>
    <recommendedName>
        <fullName evidence="6">Protein kinase domain-containing protein</fullName>
    </recommendedName>
</protein>
<keyword evidence="1" id="KW-0723">Serine/threonine-protein kinase</keyword>
<dbReference type="AlphaFoldDB" id="A0A0A8ZLD9"/>
<dbReference type="InterPro" id="IPR050205">
    <property type="entry name" value="CDPK_Ser/Thr_kinases"/>
</dbReference>
<dbReference type="GO" id="GO:0004674">
    <property type="term" value="F:protein serine/threonine kinase activity"/>
    <property type="evidence" value="ECO:0007669"/>
    <property type="project" value="UniProtKB-KW"/>
</dbReference>
<evidence type="ECO:0000256" key="5">
    <source>
        <dbReference type="ARBA" id="ARBA00022840"/>
    </source>
</evidence>
<dbReference type="SUPFAM" id="SSF56112">
    <property type="entry name" value="Protein kinase-like (PK-like)"/>
    <property type="match status" value="1"/>
</dbReference>
<dbReference type="Gene3D" id="1.10.510.10">
    <property type="entry name" value="Transferase(Phosphotransferase) domain 1"/>
    <property type="match status" value="1"/>
</dbReference>
<reference evidence="7" key="1">
    <citation type="submission" date="2014-09" db="EMBL/GenBank/DDBJ databases">
        <authorList>
            <person name="Magalhaes I.L.F."/>
            <person name="Oliveira U."/>
            <person name="Santos F.R."/>
            <person name="Vidigal T.H.D.A."/>
            <person name="Brescovit A.D."/>
            <person name="Santos A.J."/>
        </authorList>
    </citation>
    <scope>NUCLEOTIDE SEQUENCE</scope>
    <source>
        <tissue evidence="7">Shoot tissue taken approximately 20 cm above the soil surface</tissue>
    </source>
</reference>
<name>A0A0A8ZLD9_ARUDO</name>
<keyword evidence="3" id="KW-0547">Nucleotide-binding</keyword>
<evidence type="ECO:0000256" key="3">
    <source>
        <dbReference type="ARBA" id="ARBA00022741"/>
    </source>
</evidence>
<feature type="domain" description="Protein kinase" evidence="6">
    <location>
        <begin position="1"/>
        <end position="88"/>
    </location>
</feature>
<organism evidence="7">
    <name type="scientific">Arundo donax</name>
    <name type="common">Giant reed</name>
    <name type="synonym">Donax arundinaceus</name>
    <dbReference type="NCBI Taxonomy" id="35708"/>
    <lineage>
        <taxon>Eukaryota</taxon>
        <taxon>Viridiplantae</taxon>
        <taxon>Streptophyta</taxon>
        <taxon>Embryophyta</taxon>
        <taxon>Tracheophyta</taxon>
        <taxon>Spermatophyta</taxon>
        <taxon>Magnoliopsida</taxon>
        <taxon>Liliopsida</taxon>
        <taxon>Poales</taxon>
        <taxon>Poaceae</taxon>
        <taxon>PACMAD clade</taxon>
        <taxon>Arundinoideae</taxon>
        <taxon>Arundineae</taxon>
        <taxon>Arundo</taxon>
    </lineage>
</organism>
<dbReference type="GO" id="GO:0005524">
    <property type="term" value="F:ATP binding"/>
    <property type="evidence" value="ECO:0007669"/>
    <property type="project" value="UniProtKB-KW"/>
</dbReference>
<dbReference type="InterPro" id="IPR011009">
    <property type="entry name" value="Kinase-like_dom_sf"/>
</dbReference>
<evidence type="ECO:0000256" key="4">
    <source>
        <dbReference type="ARBA" id="ARBA00022777"/>
    </source>
</evidence>
<dbReference type="PROSITE" id="PS50011">
    <property type="entry name" value="PROTEIN_KINASE_DOM"/>
    <property type="match status" value="1"/>
</dbReference>
<dbReference type="PANTHER" id="PTHR24349">
    <property type="entry name" value="SERINE/THREONINE-PROTEIN KINASE"/>
    <property type="match status" value="1"/>
</dbReference>
<keyword evidence="4" id="KW-0418">Kinase</keyword>
<sequence length="88" mass="10010">MHRDLKPENFLYADTSENSPLKVIDFGLSVCFKPGRNSCANSQSIQVFLHDQNSKNKFHITWSHGLPRIQVKGSVRLSDPPTTWLLKS</sequence>
<reference evidence="7" key="2">
    <citation type="journal article" date="2015" name="Data Brief">
        <title>Shoot transcriptome of the giant reed, Arundo donax.</title>
        <authorList>
            <person name="Barrero R.A."/>
            <person name="Guerrero F.D."/>
            <person name="Moolhuijzen P."/>
            <person name="Goolsby J.A."/>
            <person name="Tidwell J."/>
            <person name="Bellgard S.E."/>
            <person name="Bellgard M.I."/>
        </authorList>
    </citation>
    <scope>NUCLEOTIDE SEQUENCE</scope>
    <source>
        <tissue evidence="7">Shoot tissue taken approximately 20 cm above the soil surface</tissue>
    </source>
</reference>
<evidence type="ECO:0000256" key="1">
    <source>
        <dbReference type="ARBA" id="ARBA00022527"/>
    </source>
</evidence>